<sequence>MEQLLTVLRDREIPLDRDDVQWAFKSSKARDEATAWTQEYLQTASLLSKNELDSQLKVNRGMTNRLPEGSLTAPVYDDELLDAISALESSTATIEKQTETLDAQRDALLALVAQSDEISPQAERANTTRNRRRAQEASHLNFDVEELSASVKDQLLMSQKQTTNALQSLTAYATDRLALDNRKLEAMSDLSSKIDPISDHRTDQKVIEQWCQALIAFRALEMKTRVETIYHTKLAESQNGAVHDGDAEPHAEKEALEAELQSLRDEIASVAEMVVDHDLRLPILTSVQNSERSREQSRQAWLAY</sequence>
<organism evidence="1 2">
    <name type="scientific">Coniosporium uncinatum</name>
    <dbReference type="NCBI Taxonomy" id="93489"/>
    <lineage>
        <taxon>Eukaryota</taxon>
        <taxon>Fungi</taxon>
        <taxon>Dikarya</taxon>
        <taxon>Ascomycota</taxon>
        <taxon>Pezizomycotina</taxon>
        <taxon>Dothideomycetes</taxon>
        <taxon>Dothideomycetes incertae sedis</taxon>
        <taxon>Coniosporium</taxon>
    </lineage>
</organism>
<dbReference type="EMBL" id="JAWDJW010005302">
    <property type="protein sequence ID" value="KAK3068409.1"/>
    <property type="molecule type" value="Genomic_DNA"/>
</dbReference>
<reference evidence="1" key="1">
    <citation type="submission" date="2024-09" db="EMBL/GenBank/DDBJ databases">
        <title>Black Yeasts Isolated from many extreme environments.</title>
        <authorList>
            <person name="Coleine C."/>
            <person name="Stajich J.E."/>
            <person name="Selbmann L."/>
        </authorList>
    </citation>
    <scope>NUCLEOTIDE SEQUENCE</scope>
    <source>
        <strain evidence="1">CCFEE 5737</strain>
    </source>
</reference>
<evidence type="ECO:0000313" key="1">
    <source>
        <dbReference type="EMBL" id="KAK3068409.1"/>
    </source>
</evidence>
<accession>A0ACC3DFI3</accession>
<name>A0ACC3DFI3_9PEZI</name>
<dbReference type="Proteomes" id="UP001186974">
    <property type="component" value="Unassembled WGS sequence"/>
</dbReference>
<keyword evidence="2" id="KW-1185">Reference proteome</keyword>
<gene>
    <name evidence="1" type="ORF">LTS18_000676</name>
</gene>
<protein>
    <submittedName>
        <fullName evidence="1">Uncharacterized protein</fullName>
    </submittedName>
</protein>
<comment type="caution">
    <text evidence="1">The sequence shown here is derived from an EMBL/GenBank/DDBJ whole genome shotgun (WGS) entry which is preliminary data.</text>
</comment>
<feature type="non-terminal residue" evidence="1">
    <location>
        <position position="304"/>
    </location>
</feature>
<proteinExistence type="predicted"/>
<evidence type="ECO:0000313" key="2">
    <source>
        <dbReference type="Proteomes" id="UP001186974"/>
    </source>
</evidence>